<reference evidence="1" key="1">
    <citation type="journal article" date="2011" name="Genome Biol. Evol.">
        <title>Integration of the genetic map and genome assembly of fugu facilitates insights into distinct features of genome evolution in teleosts and mammals.</title>
        <authorList>
            <person name="Kai W."/>
            <person name="Kikuchi K."/>
            <person name="Tohari S."/>
            <person name="Chew A.K."/>
            <person name="Tay A."/>
            <person name="Fujiwara A."/>
            <person name="Hosoya S."/>
            <person name="Suetake H."/>
            <person name="Naruse K."/>
            <person name="Brenner S."/>
            <person name="Suzuki Y."/>
            <person name="Venkatesh B."/>
        </authorList>
    </citation>
    <scope>NUCLEOTIDE SEQUENCE [LARGE SCALE GENOMIC DNA]</scope>
</reference>
<dbReference type="AlphaFoldDB" id="A0A3B5K3I0"/>
<dbReference type="GeneTree" id="ENSGT00940000170561"/>
<organism evidence="1 2">
    <name type="scientific">Takifugu rubripes</name>
    <name type="common">Japanese pufferfish</name>
    <name type="synonym">Fugu rubripes</name>
    <dbReference type="NCBI Taxonomy" id="31033"/>
    <lineage>
        <taxon>Eukaryota</taxon>
        <taxon>Metazoa</taxon>
        <taxon>Chordata</taxon>
        <taxon>Craniata</taxon>
        <taxon>Vertebrata</taxon>
        <taxon>Euteleostomi</taxon>
        <taxon>Actinopterygii</taxon>
        <taxon>Neopterygii</taxon>
        <taxon>Teleostei</taxon>
        <taxon>Neoteleostei</taxon>
        <taxon>Acanthomorphata</taxon>
        <taxon>Eupercaria</taxon>
        <taxon>Tetraodontiformes</taxon>
        <taxon>Tetradontoidea</taxon>
        <taxon>Tetraodontidae</taxon>
        <taxon>Takifugu</taxon>
    </lineage>
</organism>
<reference evidence="1" key="3">
    <citation type="submission" date="2025-09" db="UniProtKB">
        <authorList>
            <consortium name="Ensembl"/>
        </authorList>
    </citation>
    <scope>IDENTIFICATION</scope>
</reference>
<dbReference type="PANTHER" id="PTHR38564:SF2">
    <property type="entry name" value="WU:FC46H12 PRECURSOR"/>
    <property type="match status" value="1"/>
</dbReference>
<evidence type="ECO:0000313" key="1">
    <source>
        <dbReference type="Ensembl" id="ENSTRUP00000049961.2"/>
    </source>
</evidence>
<dbReference type="Ensembl" id="ENSTRUT00000057875.2">
    <property type="protein sequence ID" value="ENSTRUP00000049961.2"/>
    <property type="gene ID" value="ENSTRUG00000022404.2"/>
</dbReference>
<name>A0A3B5K3I0_TAKRU</name>
<protein>
    <submittedName>
        <fullName evidence="1">Uncharacterized protein</fullName>
    </submittedName>
</protein>
<evidence type="ECO:0000313" key="2">
    <source>
        <dbReference type="Proteomes" id="UP000005226"/>
    </source>
</evidence>
<dbReference type="Proteomes" id="UP000005226">
    <property type="component" value="Unplaced"/>
</dbReference>
<dbReference type="PANTHER" id="PTHR38564">
    <property type="entry name" value="SI:CH73-250A16.5-RELATED"/>
    <property type="match status" value="1"/>
</dbReference>
<accession>A0A3B5K3I0</accession>
<sequence>MREKWCPWRSLMQTAVTLAILQDHPSERLSILLPTSVFLLLLCGLVLAHPPQKAAPSRATEKMEIKKSLLHQNRGGGAEPENLEEELLLQSKTNVSDTMKRFSALVNSLKPTLLVLLSSSAETSSDNMHPACWFLTVLLALGCTPGPCRAGPLHAQCKAEWYFGVPCKAVYELLVAQIRKWTTRASCSTGGQKCLYKLQSASVHFITAKHVSPFRRYVENINFRLVPYHFFTCCHVSAMSISETWYAVKDHGTNYCNLYNLLEGSGLTEASGYKEVTSDFLCTQRSSANCTVY</sequence>
<proteinExistence type="predicted"/>
<reference evidence="1" key="2">
    <citation type="submission" date="2025-08" db="UniProtKB">
        <authorList>
            <consortium name="Ensembl"/>
        </authorList>
    </citation>
    <scope>IDENTIFICATION</scope>
</reference>
<dbReference type="InParanoid" id="A0A3B5K3I0"/>
<keyword evidence="2" id="KW-1185">Reference proteome</keyword>